<reference evidence="1 2" key="1">
    <citation type="submission" date="2011-08" db="EMBL/GenBank/DDBJ databases">
        <authorList>
            <person name="Liu Z.J."/>
            <person name="Shi F.L."/>
            <person name="Lu J.Q."/>
            <person name="Li M."/>
            <person name="Wang Z.L."/>
        </authorList>
    </citation>
    <scope>NUCLEOTIDE SEQUENCE [LARGE SCALE GENOMIC DNA]</scope>
    <source>
        <strain evidence="1 2">USNM 41457</strain>
    </source>
</reference>
<evidence type="ECO:0000313" key="1">
    <source>
        <dbReference type="EMBL" id="EJW05090.1"/>
    </source>
</evidence>
<gene>
    <name evidence="1" type="ORF">EDEG_00803</name>
</gene>
<dbReference type="EMBL" id="AFBI03000010">
    <property type="protein sequence ID" value="EJW05090.1"/>
    <property type="molecule type" value="Genomic_DNA"/>
</dbReference>
<dbReference type="InParanoid" id="J9DRB1"/>
<comment type="caution">
    <text evidence="1">The sequence shown here is derived from an EMBL/GenBank/DDBJ whole genome shotgun (WGS) entry which is preliminary data.</text>
</comment>
<dbReference type="Proteomes" id="UP000003163">
    <property type="component" value="Unassembled WGS sequence"/>
</dbReference>
<proteinExistence type="predicted"/>
<keyword evidence="2" id="KW-1185">Reference proteome</keyword>
<organism evidence="1 2">
    <name type="scientific">Edhazardia aedis (strain USNM 41457)</name>
    <name type="common">Microsporidian parasite</name>
    <dbReference type="NCBI Taxonomy" id="1003232"/>
    <lineage>
        <taxon>Eukaryota</taxon>
        <taxon>Fungi</taxon>
        <taxon>Fungi incertae sedis</taxon>
        <taxon>Microsporidia</taxon>
        <taxon>Edhazardia</taxon>
    </lineage>
</organism>
<evidence type="ECO:0000313" key="2">
    <source>
        <dbReference type="Proteomes" id="UP000003163"/>
    </source>
</evidence>
<name>J9DRB1_EDHAE</name>
<accession>J9DRB1</accession>
<sequence length="158" mass="18666">MLAKYKIRKLKKEQEKITVKAKKVPSLHSTSEKLEIEKIKLMVNSKNKQNAYKRISKLDQETFDFYIHYLSSIILIQMLDCHTPVVFKCFKRVMKSTKLECIANYIKPYLLVLKNDIEVVNILRQYKKSLGEVYGDLFGDYSGIVKLYKYNDVKPFTR</sequence>
<protein>
    <submittedName>
        <fullName evidence="1">Uncharacterized protein</fullName>
    </submittedName>
</protein>
<dbReference type="HOGENOM" id="CLU_1669364_0_0_1"/>
<dbReference type="VEuPathDB" id="MicrosporidiaDB:EDEG_00803"/>
<dbReference type="AlphaFoldDB" id="J9DRB1"/>
<reference evidence="2" key="2">
    <citation type="submission" date="2015-07" db="EMBL/GenBank/DDBJ databases">
        <title>Contrasting host-pathogen interactions and genome evolution in two generalist and specialist microsporidian pathogens of mosquitoes.</title>
        <authorList>
            <consortium name="The Broad Institute Genomics Platform"/>
            <consortium name="The Broad Institute Genome Sequencing Center for Infectious Disease"/>
            <person name="Cuomo C.A."/>
            <person name="Sanscrainte N.D."/>
            <person name="Goldberg J.M."/>
            <person name="Heiman D."/>
            <person name="Young S."/>
            <person name="Zeng Q."/>
            <person name="Becnel J.J."/>
            <person name="Birren B.W."/>
        </authorList>
    </citation>
    <scope>NUCLEOTIDE SEQUENCE [LARGE SCALE GENOMIC DNA]</scope>
    <source>
        <strain evidence="2">USNM 41457</strain>
    </source>
</reference>